<evidence type="ECO:0008006" key="3">
    <source>
        <dbReference type="Google" id="ProtNLM"/>
    </source>
</evidence>
<sequence length="122" mass="13536">MFTASDIATAICHSCDKNEKLILQALLLVKNDLSPAKVAEDFSVHCSTVHCWMKRAEEEGLSSLKCKPGRGVKSYLTAEQLSELRKALSKPISIDDGFSRGWKTGDTQNWVTDVQDMDEPYG</sequence>
<dbReference type="KEGG" id="mbw:MSBRW_1953"/>
<dbReference type="EMBL" id="CP009526">
    <property type="protein sequence ID" value="AKB51206.1"/>
    <property type="molecule type" value="Genomic_DNA"/>
</dbReference>
<dbReference type="AlphaFoldDB" id="A0A0E3LLG0"/>
<organism evidence="1 2">
    <name type="scientific">Methanosarcina barkeri str. Wiesmoor</name>
    <dbReference type="NCBI Taxonomy" id="1434109"/>
    <lineage>
        <taxon>Archaea</taxon>
        <taxon>Methanobacteriati</taxon>
        <taxon>Methanobacteriota</taxon>
        <taxon>Stenosarchaea group</taxon>
        <taxon>Methanomicrobia</taxon>
        <taxon>Methanosarcinales</taxon>
        <taxon>Methanosarcinaceae</taxon>
        <taxon>Methanosarcina</taxon>
    </lineage>
</organism>
<evidence type="ECO:0000313" key="2">
    <source>
        <dbReference type="Proteomes" id="UP000033038"/>
    </source>
</evidence>
<dbReference type="HOGENOM" id="CLU_2021493_0_0_2"/>
<reference evidence="1 2" key="1">
    <citation type="submission" date="2014-07" db="EMBL/GenBank/DDBJ databases">
        <title>Methanogenic archaea and the global carbon cycle.</title>
        <authorList>
            <person name="Henriksen J.R."/>
            <person name="Luke J."/>
            <person name="Reinhart S."/>
            <person name="Benedict M.N."/>
            <person name="Youngblut N.D."/>
            <person name="Metcalf M.E."/>
            <person name="Whitaker R.J."/>
            <person name="Metcalf W.W."/>
        </authorList>
    </citation>
    <scope>NUCLEOTIDE SEQUENCE [LARGE SCALE GENOMIC DNA]</scope>
    <source>
        <strain evidence="1 2">Wiesmoor</strain>
    </source>
</reference>
<dbReference type="Pfam" id="PF13384">
    <property type="entry name" value="HTH_23"/>
    <property type="match status" value="1"/>
</dbReference>
<name>A0A0E3LLG0_METBA</name>
<accession>A0A0E3LLG0</accession>
<proteinExistence type="predicted"/>
<dbReference type="InterPro" id="IPR009057">
    <property type="entry name" value="Homeodomain-like_sf"/>
</dbReference>
<gene>
    <name evidence="1" type="ORF">MSBRW_1953</name>
</gene>
<dbReference type="Proteomes" id="UP000033038">
    <property type="component" value="Chromosome"/>
</dbReference>
<evidence type="ECO:0000313" key="1">
    <source>
        <dbReference type="EMBL" id="AKB51206.1"/>
    </source>
</evidence>
<protein>
    <recommendedName>
        <fullName evidence="3">Transposase</fullName>
    </recommendedName>
</protein>
<dbReference type="SUPFAM" id="SSF46689">
    <property type="entry name" value="Homeodomain-like"/>
    <property type="match status" value="1"/>
</dbReference>
<dbReference type="PATRIC" id="fig|1434109.4.peg.2503"/>